<proteinExistence type="predicted"/>
<dbReference type="EMBL" id="CACRXK020003514">
    <property type="protein sequence ID" value="CAB3999093.1"/>
    <property type="molecule type" value="Genomic_DNA"/>
</dbReference>
<accession>A0A6S7H7S4</accession>
<feature type="compositionally biased region" description="Polar residues" evidence="1">
    <location>
        <begin position="203"/>
        <end position="216"/>
    </location>
</feature>
<feature type="region of interest" description="Disordered" evidence="1">
    <location>
        <begin position="175"/>
        <end position="216"/>
    </location>
</feature>
<comment type="caution">
    <text evidence="2">The sequence shown here is derived from an EMBL/GenBank/DDBJ whole genome shotgun (WGS) entry which is preliminary data.</text>
</comment>
<organism evidence="2 3">
    <name type="scientific">Paramuricea clavata</name>
    <name type="common">Red gorgonian</name>
    <name type="synonym">Violescent sea-whip</name>
    <dbReference type="NCBI Taxonomy" id="317549"/>
    <lineage>
        <taxon>Eukaryota</taxon>
        <taxon>Metazoa</taxon>
        <taxon>Cnidaria</taxon>
        <taxon>Anthozoa</taxon>
        <taxon>Octocorallia</taxon>
        <taxon>Malacalcyonacea</taxon>
        <taxon>Plexauridae</taxon>
        <taxon>Paramuricea</taxon>
    </lineage>
</organism>
<sequence length="216" mass="24550">MSGTDSASSCKITLNLSDKAKQGQPEVTGVENIINAERLKDIDFRTSPDSHAVTELMQEEENFQRNDFELGDNSEPTSVEFDKELFIEEVRKYRCLWDINSKAYKLLSKMHGPRLEPFSTKMSTAGATKRKGGEMLFLFQAVGNVEALLAGDNSDNKDEDFNMNNSLEIDKLRRYDMENQATNEHQQNTESPNTGKQHINEPSMEQNINEQTMDKT</sequence>
<keyword evidence="3" id="KW-1185">Reference proteome</keyword>
<name>A0A6S7H7S4_PARCT</name>
<evidence type="ECO:0000256" key="1">
    <source>
        <dbReference type="SAM" id="MobiDB-lite"/>
    </source>
</evidence>
<gene>
    <name evidence="2" type="ORF">PACLA_8A016680</name>
</gene>
<evidence type="ECO:0000313" key="3">
    <source>
        <dbReference type="Proteomes" id="UP001152795"/>
    </source>
</evidence>
<dbReference type="AlphaFoldDB" id="A0A6S7H7S4"/>
<dbReference type="Proteomes" id="UP001152795">
    <property type="component" value="Unassembled WGS sequence"/>
</dbReference>
<evidence type="ECO:0000313" key="2">
    <source>
        <dbReference type="EMBL" id="CAB3999093.1"/>
    </source>
</evidence>
<feature type="compositionally biased region" description="Polar residues" evidence="1">
    <location>
        <begin position="179"/>
        <end position="197"/>
    </location>
</feature>
<protein>
    <submittedName>
        <fullName evidence="2">Uncharacterized protein</fullName>
    </submittedName>
</protein>
<reference evidence="2" key="1">
    <citation type="submission" date="2020-04" db="EMBL/GenBank/DDBJ databases">
        <authorList>
            <person name="Alioto T."/>
            <person name="Alioto T."/>
            <person name="Gomez Garrido J."/>
        </authorList>
    </citation>
    <scope>NUCLEOTIDE SEQUENCE</scope>
    <source>
        <strain evidence="2">A484AB</strain>
    </source>
</reference>